<evidence type="ECO:0000256" key="3">
    <source>
        <dbReference type="ARBA" id="ARBA00022722"/>
    </source>
</evidence>
<evidence type="ECO:0000256" key="1">
    <source>
        <dbReference type="ARBA" id="ARBA00001946"/>
    </source>
</evidence>
<dbReference type="CDD" id="cd09874">
    <property type="entry name" value="PIN_MT3492-like"/>
    <property type="match status" value="1"/>
</dbReference>
<dbReference type="Proteomes" id="UP000193487">
    <property type="component" value="Unassembled WGS sequence"/>
</dbReference>
<dbReference type="RefSeq" id="WP_045382714.1">
    <property type="nucleotide sequence ID" value="NZ_BBKA01000087.1"/>
</dbReference>
<comment type="caution">
    <text evidence="8">The sequence shown here is derived from an EMBL/GenBank/DDBJ whole genome shotgun (WGS) entry which is preliminary data.</text>
</comment>
<dbReference type="InterPro" id="IPR002716">
    <property type="entry name" value="PIN_dom"/>
</dbReference>
<dbReference type="GO" id="GO:0004518">
    <property type="term" value="F:nuclease activity"/>
    <property type="evidence" value="ECO:0007669"/>
    <property type="project" value="UniProtKB-KW"/>
</dbReference>
<keyword evidence="9" id="KW-1185">Reference proteome</keyword>
<comment type="cofactor">
    <cofactor evidence="1">
        <name>Mg(2+)</name>
        <dbReference type="ChEBI" id="CHEBI:18420"/>
    </cofactor>
</comment>
<sequence>MIYFDASALIAIVTARPNAAELEVFLESHPGRPMVTSTVGLIEAVRNCSRIGDFPNLMTQLLHDYDELALTAEVRDRAADLPGGLKTLDAIHVATAEMLGDELVAFVTYDRRMANVARSQGLPVESP</sequence>
<protein>
    <submittedName>
        <fullName evidence="8">PIN domain-containing protein</fullName>
    </submittedName>
</protein>
<reference evidence="8 9" key="1">
    <citation type="submission" date="2016-01" db="EMBL/GenBank/DDBJ databases">
        <title>The new phylogeny of the genus Mycobacterium.</title>
        <authorList>
            <person name="Tarcisio F."/>
            <person name="Conor M."/>
            <person name="Antonella G."/>
            <person name="Elisabetta G."/>
            <person name="Giulia F.S."/>
            <person name="Sara T."/>
            <person name="Anna F."/>
            <person name="Clotilde B."/>
            <person name="Roberto B."/>
            <person name="Veronica D.S."/>
            <person name="Fabio R."/>
            <person name="Monica P."/>
            <person name="Olivier J."/>
            <person name="Enrico T."/>
            <person name="Nicola S."/>
        </authorList>
    </citation>
    <scope>NUCLEOTIDE SEQUENCE [LARGE SCALE GENOMIC DNA]</scope>
    <source>
        <strain evidence="8 9">DSM 45166</strain>
    </source>
</reference>
<feature type="domain" description="PIN" evidence="7">
    <location>
        <begin position="2"/>
        <end position="118"/>
    </location>
</feature>
<dbReference type="OrthoDB" id="4750219at2"/>
<dbReference type="Pfam" id="PF01850">
    <property type="entry name" value="PIN"/>
    <property type="match status" value="1"/>
</dbReference>
<evidence type="ECO:0000256" key="6">
    <source>
        <dbReference type="ARBA" id="ARBA00022842"/>
    </source>
</evidence>
<gene>
    <name evidence="8" type="ORF">AWC14_25285</name>
</gene>
<name>A0A1X1Y6V8_9MYCO</name>
<keyword evidence="5" id="KW-0378">Hydrolase</keyword>
<dbReference type="Gene3D" id="3.40.50.1010">
    <property type="entry name" value="5'-nuclease"/>
    <property type="match status" value="1"/>
</dbReference>
<keyword evidence="3" id="KW-0540">Nuclease</keyword>
<evidence type="ECO:0000259" key="7">
    <source>
        <dbReference type="Pfam" id="PF01850"/>
    </source>
</evidence>
<accession>A0A1X1Y6V8</accession>
<dbReference type="GO" id="GO:0016787">
    <property type="term" value="F:hydrolase activity"/>
    <property type="evidence" value="ECO:0007669"/>
    <property type="project" value="UniProtKB-KW"/>
</dbReference>
<evidence type="ECO:0000313" key="8">
    <source>
        <dbReference type="EMBL" id="ORW06847.1"/>
    </source>
</evidence>
<organism evidence="8 9">
    <name type="scientific">Mycobacterium kyorinense</name>
    <dbReference type="NCBI Taxonomy" id="487514"/>
    <lineage>
        <taxon>Bacteria</taxon>
        <taxon>Bacillati</taxon>
        <taxon>Actinomycetota</taxon>
        <taxon>Actinomycetes</taxon>
        <taxon>Mycobacteriales</taxon>
        <taxon>Mycobacteriaceae</taxon>
        <taxon>Mycobacterium</taxon>
    </lineage>
</organism>
<keyword evidence="6" id="KW-0460">Magnesium</keyword>
<evidence type="ECO:0000313" key="9">
    <source>
        <dbReference type="Proteomes" id="UP000193487"/>
    </source>
</evidence>
<dbReference type="InterPro" id="IPR029060">
    <property type="entry name" value="PIN-like_dom_sf"/>
</dbReference>
<dbReference type="SUPFAM" id="SSF88723">
    <property type="entry name" value="PIN domain-like"/>
    <property type="match status" value="1"/>
</dbReference>
<evidence type="ECO:0000256" key="5">
    <source>
        <dbReference type="ARBA" id="ARBA00022801"/>
    </source>
</evidence>
<proteinExistence type="predicted"/>
<evidence type="ECO:0000256" key="4">
    <source>
        <dbReference type="ARBA" id="ARBA00022723"/>
    </source>
</evidence>
<keyword evidence="2" id="KW-1277">Toxin-antitoxin system</keyword>
<evidence type="ECO:0000256" key="2">
    <source>
        <dbReference type="ARBA" id="ARBA00022649"/>
    </source>
</evidence>
<dbReference type="GO" id="GO:0046872">
    <property type="term" value="F:metal ion binding"/>
    <property type="evidence" value="ECO:0007669"/>
    <property type="project" value="UniProtKB-KW"/>
</dbReference>
<keyword evidence="4" id="KW-0479">Metal-binding</keyword>
<dbReference type="AlphaFoldDB" id="A0A1X1Y6V8"/>
<dbReference type="EMBL" id="LQPE01000055">
    <property type="protein sequence ID" value="ORW06847.1"/>
    <property type="molecule type" value="Genomic_DNA"/>
</dbReference>